<dbReference type="GeneID" id="8101099"/>
<organism evidence="1 2">
    <name type="scientific">Talaromyces stipitatus (strain ATCC 10500 / CBS 375.48 / QM 6759 / NRRL 1006)</name>
    <name type="common">Penicillium stipitatum</name>
    <dbReference type="NCBI Taxonomy" id="441959"/>
    <lineage>
        <taxon>Eukaryota</taxon>
        <taxon>Fungi</taxon>
        <taxon>Dikarya</taxon>
        <taxon>Ascomycota</taxon>
        <taxon>Pezizomycotina</taxon>
        <taxon>Eurotiomycetes</taxon>
        <taxon>Eurotiomycetidae</taxon>
        <taxon>Eurotiales</taxon>
        <taxon>Trichocomaceae</taxon>
        <taxon>Talaromyces</taxon>
        <taxon>Talaromyces sect. Talaromyces</taxon>
    </lineage>
</organism>
<gene>
    <name evidence="1" type="ORF">TSTA_081350</name>
</gene>
<name>B8LZX0_TALSN</name>
<dbReference type="Proteomes" id="UP000001745">
    <property type="component" value="Unassembled WGS sequence"/>
</dbReference>
<dbReference type="InParanoid" id="B8LZX0"/>
<sequence>MDSNIIYYVAAILDPQVKTSFIRAQMSKSDTDVIVSDIHEYLKKQYPASPTSSSSAERLPANAFNYSLMLKAVQDYLPIPSAEVGVERLFSNAQDVLGIRRHCLNSETFRWLIFLKGQYGKEHRDSA</sequence>
<dbReference type="STRING" id="441959.B8LZX0"/>
<dbReference type="PhylomeDB" id="B8LZX0"/>
<dbReference type="AlphaFoldDB" id="B8LZX0"/>
<protein>
    <recommendedName>
        <fullName evidence="3">HAT C-terminal dimerisation domain-containing protein</fullName>
    </recommendedName>
</protein>
<dbReference type="SUPFAM" id="SSF53098">
    <property type="entry name" value="Ribonuclease H-like"/>
    <property type="match status" value="1"/>
</dbReference>
<evidence type="ECO:0000313" key="2">
    <source>
        <dbReference type="Proteomes" id="UP000001745"/>
    </source>
</evidence>
<dbReference type="OrthoDB" id="4837779at2759"/>
<dbReference type="EMBL" id="EQ962653">
    <property type="protein sequence ID" value="EED20902.1"/>
    <property type="molecule type" value="Genomic_DNA"/>
</dbReference>
<dbReference type="HOGENOM" id="CLU_161536_0_0_1"/>
<dbReference type="VEuPathDB" id="FungiDB:TSTA_081350"/>
<proteinExistence type="predicted"/>
<keyword evidence="2" id="KW-1185">Reference proteome</keyword>
<evidence type="ECO:0008006" key="3">
    <source>
        <dbReference type="Google" id="ProtNLM"/>
    </source>
</evidence>
<accession>B8LZX0</accession>
<reference evidence="2" key="1">
    <citation type="journal article" date="2015" name="Genome Announc.">
        <title>Genome sequence of the AIDS-associated pathogen Penicillium marneffei (ATCC18224) and its near taxonomic relative Talaromyces stipitatus (ATCC10500).</title>
        <authorList>
            <person name="Nierman W.C."/>
            <person name="Fedorova-Abrams N.D."/>
            <person name="Andrianopoulos A."/>
        </authorList>
    </citation>
    <scope>NUCLEOTIDE SEQUENCE [LARGE SCALE GENOMIC DNA]</scope>
    <source>
        <strain evidence="2">ATCC 10500 / CBS 375.48 / QM 6759 / NRRL 1006</strain>
    </source>
</reference>
<evidence type="ECO:0000313" key="1">
    <source>
        <dbReference type="EMBL" id="EED20902.1"/>
    </source>
</evidence>
<dbReference type="InterPro" id="IPR012337">
    <property type="entry name" value="RNaseH-like_sf"/>
</dbReference>
<dbReference type="RefSeq" id="XP_002477865.1">
    <property type="nucleotide sequence ID" value="XM_002477820.1"/>
</dbReference>